<reference evidence="3 4" key="1">
    <citation type="journal article" date="2014" name="Genome Announc.">
        <title>Draft Genome Sequences of Marinobacter similis A3d10T and Marinobacter salarius R9SW1T.</title>
        <authorList>
            <person name="Ivanova E.P."/>
            <person name="Ng H.J."/>
            <person name="Webb H.K."/>
            <person name="Feng G."/>
            <person name="Oshima K."/>
            <person name="Hattori M."/>
            <person name="Ohkuma M."/>
            <person name="Sergeev A.F."/>
            <person name="Mikhailov V.V."/>
            <person name="Crawford R.J."/>
            <person name="Sawabe T."/>
        </authorList>
    </citation>
    <scope>NUCLEOTIDE SEQUENCE [LARGE SCALE GENOMIC DNA]</scope>
    <source>
        <strain evidence="3 4">A3d10</strain>
    </source>
</reference>
<accession>W5YR27</accession>
<name>W5YR27_9GAMM</name>
<proteinExistence type="predicted"/>
<feature type="region of interest" description="Disordered" evidence="1">
    <location>
        <begin position="28"/>
        <end position="70"/>
    </location>
</feature>
<feature type="compositionally biased region" description="Basic and acidic residues" evidence="1">
    <location>
        <begin position="45"/>
        <end position="70"/>
    </location>
</feature>
<dbReference type="AlphaFoldDB" id="W5YR27"/>
<dbReference type="HOGENOM" id="CLU_2369527_0_0_6"/>
<dbReference type="EMBL" id="CP007151">
    <property type="protein sequence ID" value="AHI28908.1"/>
    <property type="molecule type" value="Genomic_DNA"/>
</dbReference>
<feature type="chain" id="PRO_5004876699" description="Pentapeptide MXKDX repeat protein" evidence="2">
    <location>
        <begin position="23"/>
        <end position="95"/>
    </location>
</feature>
<evidence type="ECO:0000256" key="2">
    <source>
        <dbReference type="SAM" id="SignalP"/>
    </source>
</evidence>
<keyword evidence="2" id="KW-0732">Signal</keyword>
<evidence type="ECO:0000313" key="3">
    <source>
        <dbReference type="EMBL" id="AHI28908.1"/>
    </source>
</evidence>
<sequence length="95" mass="10632">MRNLTRMLAVTGLSLFALFAVAGDEMKHDDGMMSDDAMEQGMSEKSMEKDDMADDMGHGMKDDAMDAKGMDDTMEKDMDHMSMEEETMGDKDTME</sequence>
<evidence type="ECO:0000313" key="4">
    <source>
        <dbReference type="Proteomes" id="UP000061489"/>
    </source>
</evidence>
<dbReference type="RefSeq" id="WP_041340663.1">
    <property type="nucleotide sequence ID" value="NZ_CP007151.1"/>
</dbReference>
<dbReference type="OrthoDB" id="9848629at2"/>
<protein>
    <recommendedName>
        <fullName evidence="5">Pentapeptide MXKDX repeat protein</fullName>
    </recommendedName>
</protein>
<dbReference type="STRING" id="1420916.AU14_10600"/>
<dbReference type="KEGG" id="msx:AU14_10600"/>
<evidence type="ECO:0008006" key="5">
    <source>
        <dbReference type="Google" id="ProtNLM"/>
    </source>
</evidence>
<dbReference type="Proteomes" id="UP000061489">
    <property type="component" value="Chromosome"/>
</dbReference>
<evidence type="ECO:0000256" key="1">
    <source>
        <dbReference type="SAM" id="MobiDB-lite"/>
    </source>
</evidence>
<organism evidence="3 4">
    <name type="scientific">Marinobacter similis</name>
    <dbReference type="NCBI Taxonomy" id="1420916"/>
    <lineage>
        <taxon>Bacteria</taxon>
        <taxon>Pseudomonadati</taxon>
        <taxon>Pseudomonadota</taxon>
        <taxon>Gammaproteobacteria</taxon>
        <taxon>Pseudomonadales</taxon>
        <taxon>Marinobacteraceae</taxon>
        <taxon>Marinobacter</taxon>
    </lineage>
</organism>
<feature type="signal peptide" evidence="2">
    <location>
        <begin position="1"/>
        <end position="22"/>
    </location>
</feature>
<keyword evidence="4" id="KW-1185">Reference proteome</keyword>
<gene>
    <name evidence="3" type="ORF">AU14_10600</name>
</gene>